<reference evidence="3" key="2">
    <citation type="journal article" date="2018" name="Environ. Microbiol.">
        <title>Bloom of a denitrifying methanotroph, 'Candidatus Methylomirabilis limnetica', in a deep stratified lake.</title>
        <authorList>
            <person name="Graf J.S."/>
            <person name="Mayr M.J."/>
            <person name="Marchant H.K."/>
            <person name="Tienken D."/>
            <person name="Hach P.F."/>
            <person name="Brand A."/>
            <person name="Schubert C.J."/>
            <person name="Kuypers M.M."/>
            <person name="Milucka J."/>
        </authorList>
    </citation>
    <scope>NUCLEOTIDE SEQUENCE [LARGE SCALE GENOMIC DNA]</scope>
    <source>
        <strain evidence="3">Zug</strain>
    </source>
</reference>
<protein>
    <submittedName>
        <fullName evidence="2">AsnC family transcriptional regulator</fullName>
    </submittedName>
</protein>
<dbReference type="OrthoDB" id="9797216at2"/>
<evidence type="ECO:0000259" key="1">
    <source>
        <dbReference type="Pfam" id="PF01037"/>
    </source>
</evidence>
<name>A0A2T4U140_9BACT</name>
<organism evidence="2 3">
    <name type="scientific">Candidatus Methylomirabilis limnetica</name>
    <dbReference type="NCBI Taxonomy" id="2033718"/>
    <lineage>
        <taxon>Bacteria</taxon>
        <taxon>Candidatus Methylomirabilota</taxon>
        <taxon>Candidatus Methylomirabilia</taxon>
        <taxon>Candidatus Methylomirabilales</taxon>
        <taxon>Candidatus Methylomirabilaceae</taxon>
        <taxon>Candidatus Methylomirabilis</taxon>
    </lineage>
</organism>
<dbReference type="SUPFAM" id="SSF54909">
    <property type="entry name" value="Dimeric alpha+beta barrel"/>
    <property type="match status" value="1"/>
</dbReference>
<dbReference type="InterPro" id="IPR019887">
    <property type="entry name" value="Tscrpt_reg_AsnC/Lrp_C"/>
</dbReference>
<dbReference type="Pfam" id="PF01037">
    <property type="entry name" value="AsnC_trans_reg"/>
    <property type="match status" value="1"/>
</dbReference>
<dbReference type="InterPro" id="IPR011008">
    <property type="entry name" value="Dimeric_a/b-barrel"/>
</dbReference>
<dbReference type="AlphaFoldDB" id="A0A2T4U140"/>
<gene>
    <name evidence="2" type="ORF">CLG94_00665</name>
</gene>
<sequence length="76" mass="7819">MTTTAYVLIEGASEQTATIVKALQKIKGVKSAHAVTGPYDVIACVEATDIGTVGAVVLSKIRTLKGVTRTVTCVAV</sequence>
<accession>A0A2T4U140</accession>
<dbReference type="EMBL" id="NVQC01000008">
    <property type="protein sequence ID" value="PTL37076.1"/>
    <property type="molecule type" value="Genomic_DNA"/>
</dbReference>
<feature type="domain" description="Transcription regulator AsnC/Lrp ligand binding" evidence="1">
    <location>
        <begin position="8"/>
        <end position="75"/>
    </location>
</feature>
<comment type="caution">
    <text evidence="2">The sequence shown here is derived from an EMBL/GenBank/DDBJ whole genome shotgun (WGS) entry which is preliminary data.</text>
</comment>
<proteinExistence type="predicted"/>
<evidence type="ECO:0000313" key="3">
    <source>
        <dbReference type="Proteomes" id="UP000241436"/>
    </source>
</evidence>
<evidence type="ECO:0000313" key="2">
    <source>
        <dbReference type="EMBL" id="PTL37076.1"/>
    </source>
</evidence>
<reference evidence="2 3" key="1">
    <citation type="submission" date="2017-09" db="EMBL/GenBank/DDBJ databases">
        <title>Bloom of a denitrifying methanotroph, Candidatus Methylomirabilis limnetica, in a deep stratified lake.</title>
        <authorList>
            <person name="Graf J.S."/>
            <person name="Marchant H.K."/>
            <person name="Tienken D."/>
            <person name="Hach P.F."/>
            <person name="Brand A."/>
            <person name="Schubert C.J."/>
            <person name="Kuypers M.M."/>
            <person name="Milucka J."/>
        </authorList>
    </citation>
    <scope>NUCLEOTIDE SEQUENCE [LARGE SCALE GENOMIC DNA]</scope>
    <source>
        <strain evidence="2 3">Zug</strain>
    </source>
</reference>
<dbReference type="Gene3D" id="3.30.70.920">
    <property type="match status" value="1"/>
</dbReference>
<dbReference type="Proteomes" id="UP000241436">
    <property type="component" value="Unassembled WGS sequence"/>
</dbReference>
<keyword evidence="3" id="KW-1185">Reference proteome</keyword>
<dbReference type="RefSeq" id="WP_107560982.1">
    <property type="nucleotide sequence ID" value="NZ_NVQC01000008.1"/>
</dbReference>